<proteinExistence type="predicted"/>
<dbReference type="InterPro" id="IPR012337">
    <property type="entry name" value="RNaseH-like_sf"/>
</dbReference>
<accession>A0ABY8QYM8</accession>
<evidence type="ECO:0000313" key="3">
    <source>
        <dbReference type="EMBL" id="WGW13359.1"/>
    </source>
</evidence>
<dbReference type="InterPro" id="IPR051086">
    <property type="entry name" value="RNase_D-like"/>
</dbReference>
<dbReference type="InterPro" id="IPR010997">
    <property type="entry name" value="HRDC-like_sf"/>
</dbReference>
<evidence type="ECO:0000259" key="2">
    <source>
        <dbReference type="SMART" id="SM00474"/>
    </source>
</evidence>
<sequence>MIPEHAADLPAESAEELLPLLAEPSGGVPPVLTSTKELGEATAALAIGHGPVAIDAERASGYRYGQRAFLVQLRRQGAGSFLIDPQALPDLSQLNQALADIEWVLHAATQDLPCLAELGMTPTRLFDTELAARLLNWPKVGLGAVVERVLGLRLAKEHSAVDWSTRPLPEPWLRYAALDVEVLVKIRDRMTIELQASGKAEWAAEEFDHARRFIPAQRAEPWRRLSGIHSVRRPRNLAVARSLWESREQLARDRDVSPGRLLPDSAIVGAAKSVPSSPGELLGSKSFNGRAAKSEITRWYSAVEAGLAVDESELPAVTVRTNNPPPPRLWAEKDPQAAARLGAAKLVIADLVEEYDLPPENLLTPDFLRRLCWRPPEEISEQSVATSLSALGARNWQLSLVAGPLTEALRNPGLSD</sequence>
<reference evidence="3 4" key="1">
    <citation type="submission" date="2023-05" db="EMBL/GenBank/DDBJ databases">
        <title>Lithophilousrod everest ZFBP1038 complete genpme.</title>
        <authorList>
            <person name="Tian M."/>
        </authorList>
    </citation>
    <scope>NUCLEOTIDE SEQUENCE [LARGE SCALE GENOMIC DNA]</scope>
    <source>
        <strain evidence="3 4">ZFBP1038</strain>
    </source>
</reference>
<dbReference type="Gene3D" id="1.10.150.80">
    <property type="entry name" value="HRDC domain"/>
    <property type="match status" value="2"/>
</dbReference>
<dbReference type="PANTHER" id="PTHR47649:SF1">
    <property type="entry name" value="RIBONUCLEASE D"/>
    <property type="match status" value="1"/>
</dbReference>
<dbReference type="RefSeq" id="WP_349640178.1">
    <property type="nucleotide sequence ID" value="NZ_CP090958.1"/>
</dbReference>
<dbReference type="InterPro" id="IPR002121">
    <property type="entry name" value="HRDC_dom"/>
</dbReference>
<gene>
    <name evidence="3" type="ORF">LWF01_06230</name>
</gene>
<dbReference type="SMART" id="SM00341">
    <property type="entry name" value="HRDC"/>
    <property type="match status" value="1"/>
</dbReference>
<dbReference type="Gene3D" id="3.30.420.10">
    <property type="entry name" value="Ribonuclease H-like superfamily/Ribonuclease H"/>
    <property type="match status" value="1"/>
</dbReference>
<dbReference type="Pfam" id="PF00570">
    <property type="entry name" value="HRDC"/>
    <property type="match status" value="1"/>
</dbReference>
<feature type="domain" description="3'-5' exonuclease" evidence="2">
    <location>
        <begin position="29"/>
        <end position="195"/>
    </location>
</feature>
<dbReference type="InterPro" id="IPR036397">
    <property type="entry name" value="RNaseH_sf"/>
</dbReference>
<name>A0ABY8QYM8_9MICO</name>
<feature type="domain" description="HRDC" evidence="1">
    <location>
        <begin position="233"/>
        <end position="313"/>
    </location>
</feature>
<evidence type="ECO:0000313" key="4">
    <source>
        <dbReference type="Proteomes" id="UP001209083"/>
    </source>
</evidence>
<dbReference type="InterPro" id="IPR044876">
    <property type="entry name" value="HRDC_dom_sf"/>
</dbReference>
<organism evidence="3 4">
    <name type="scientific">Saxibacter everestensis</name>
    <dbReference type="NCBI Taxonomy" id="2909229"/>
    <lineage>
        <taxon>Bacteria</taxon>
        <taxon>Bacillati</taxon>
        <taxon>Actinomycetota</taxon>
        <taxon>Actinomycetes</taxon>
        <taxon>Micrococcales</taxon>
        <taxon>Brevibacteriaceae</taxon>
        <taxon>Saxibacter</taxon>
    </lineage>
</organism>
<dbReference type="SUPFAM" id="SSF47819">
    <property type="entry name" value="HRDC-like"/>
    <property type="match status" value="1"/>
</dbReference>
<keyword evidence="4" id="KW-1185">Reference proteome</keyword>
<dbReference type="PANTHER" id="PTHR47649">
    <property type="entry name" value="RIBONUCLEASE D"/>
    <property type="match status" value="1"/>
</dbReference>
<dbReference type="Proteomes" id="UP001209083">
    <property type="component" value="Chromosome"/>
</dbReference>
<evidence type="ECO:0000259" key="1">
    <source>
        <dbReference type="SMART" id="SM00341"/>
    </source>
</evidence>
<protein>
    <submittedName>
        <fullName evidence="3">HRDC domain-containing protein</fullName>
    </submittedName>
</protein>
<dbReference type="SMART" id="SM00474">
    <property type="entry name" value="35EXOc"/>
    <property type="match status" value="1"/>
</dbReference>
<dbReference type="Pfam" id="PF01612">
    <property type="entry name" value="DNA_pol_A_exo1"/>
    <property type="match status" value="1"/>
</dbReference>
<dbReference type="SUPFAM" id="SSF53098">
    <property type="entry name" value="Ribonuclease H-like"/>
    <property type="match status" value="1"/>
</dbReference>
<dbReference type="InterPro" id="IPR002562">
    <property type="entry name" value="3'-5'_exonuclease_dom"/>
</dbReference>
<dbReference type="Pfam" id="PF18305">
    <property type="entry name" value="DNA_pol_A_exoN"/>
    <property type="match status" value="1"/>
</dbReference>
<dbReference type="InterPro" id="IPR041605">
    <property type="entry name" value="Exo_C"/>
</dbReference>
<dbReference type="EMBL" id="CP090958">
    <property type="protein sequence ID" value="WGW13359.1"/>
    <property type="molecule type" value="Genomic_DNA"/>
</dbReference>
<dbReference type="CDD" id="cd06142">
    <property type="entry name" value="RNaseD_exo"/>
    <property type="match status" value="1"/>
</dbReference>